<keyword evidence="2 5" id="KW-0489">Methyltransferase</keyword>
<accession>A0A916ZW39</accession>
<name>A0A916ZW39_9FLAO</name>
<evidence type="ECO:0000313" key="6">
    <source>
        <dbReference type="Proteomes" id="UP000599688"/>
    </source>
</evidence>
<dbReference type="InterPro" id="IPR008854">
    <property type="entry name" value="TPMT"/>
</dbReference>
<sequence length="193" mass="22280">METDVKFWEESYINKKTGWDLGTISPPIMSIINQLNDKNLHILIPGAGNAYEAEYLFKHGFCNTYVVDVSETALNNFAKRCPDFPKKQILHQDFFELKMKFDLILEQTFFCAIPPAQRTNYAAQMASLLSSGNKLQGVLFDFPLTENGPPYGGSKEEYIRYFTPYFKINQLKKSDISHPLRANKELFIKFTRL</sequence>
<keyword evidence="6" id="KW-1185">Reference proteome</keyword>
<keyword evidence="3" id="KW-0808">Transferase</keyword>
<dbReference type="Pfam" id="PF05724">
    <property type="entry name" value="TPMT"/>
    <property type="match status" value="1"/>
</dbReference>
<dbReference type="EMBL" id="BMGL01000009">
    <property type="protein sequence ID" value="GGE16588.1"/>
    <property type="molecule type" value="Genomic_DNA"/>
</dbReference>
<dbReference type="CDD" id="cd02440">
    <property type="entry name" value="AdoMet_MTases"/>
    <property type="match status" value="1"/>
</dbReference>
<dbReference type="PANTHER" id="PTHR32183">
    <property type="match status" value="1"/>
</dbReference>
<evidence type="ECO:0000256" key="1">
    <source>
        <dbReference type="ARBA" id="ARBA00022553"/>
    </source>
</evidence>
<dbReference type="AlphaFoldDB" id="A0A916ZW39"/>
<dbReference type="PROSITE" id="PS51585">
    <property type="entry name" value="SAM_MT_TPMT"/>
    <property type="match status" value="1"/>
</dbReference>
<keyword evidence="1" id="KW-0597">Phosphoprotein</keyword>
<protein>
    <submittedName>
        <fullName evidence="5">SAM-dependent methyltransferase</fullName>
    </submittedName>
</protein>
<dbReference type="InterPro" id="IPR029063">
    <property type="entry name" value="SAM-dependent_MTases_sf"/>
</dbReference>
<gene>
    <name evidence="5" type="primary">tpm</name>
    <name evidence="5" type="ORF">GCM10010831_17340</name>
</gene>
<dbReference type="GO" id="GO:0008757">
    <property type="term" value="F:S-adenosylmethionine-dependent methyltransferase activity"/>
    <property type="evidence" value="ECO:0007669"/>
    <property type="project" value="InterPro"/>
</dbReference>
<keyword evidence="4" id="KW-0949">S-adenosyl-L-methionine</keyword>
<evidence type="ECO:0000256" key="4">
    <source>
        <dbReference type="ARBA" id="ARBA00022691"/>
    </source>
</evidence>
<dbReference type="Gene3D" id="3.40.50.150">
    <property type="entry name" value="Vaccinia Virus protein VP39"/>
    <property type="match status" value="1"/>
</dbReference>
<dbReference type="Proteomes" id="UP000599688">
    <property type="component" value="Unassembled WGS sequence"/>
</dbReference>
<dbReference type="RefSeq" id="WP_188406439.1">
    <property type="nucleotide sequence ID" value="NZ_BMGL01000009.1"/>
</dbReference>
<evidence type="ECO:0000313" key="5">
    <source>
        <dbReference type="EMBL" id="GGE16588.1"/>
    </source>
</evidence>
<evidence type="ECO:0000256" key="3">
    <source>
        <dbReference type="ARBA" id="ARBA00022679"/>
    </source>
</evidence>
<dbReference type="SUPFAM" id="SSF53335">
    <property type="entry name" value="S-adenosyl-L-methionine-dependent methyltransferases"/>
    <property type="match status" value="1"/>
</dbReference>
<proteinExistence type="predicted"/>
<dbReference type="GO" id="GO:0032259">
    <property type="term" value="P:methylation"/>
    <property type="evidence" value="ECO:0007669"/>
    <property type="project" value="UniProtKB-KW"/>
</dbReference>
<organism evidence="5 6">
    <name type="scientific">Psychroflexus salis</name>
    <dbReference type="NCBI Taxonomy" id="1526574"/>
    <lineage>
        <taxon>Bacteria</taxon>
        <taxon>Pseudomonadati</taxon>
        <taxon>Bacteroidota</taxon>
        <taxon>Flavobacteriia</taxon>
        <taxon>Flavobacteriales</taxon>
        <taxon>Flavobacteriaceae</taxon>
        <taxon>Psychroflexus</taxon>
    </lineage>
</organism>
<evidence type="ECO:0000256" key="2">
    <source>
        <dbReference type="ARBA" id="ARBA00022603"/>
    </source>
</evidence>
<reference evidence="5 6" key="1">
    <citation type="journal article" date="2014" name="Int. J. Syst. Evol. Microbiol.">
        <title>Complete genome sequence of Corynebacterium casei LMG S-19264T (=DSM 44701T), isolated from a smear-ripened cheese.</title>
        <authorList>
            <consortium name="US DOE Joint Genome Institute (JGI-PGF)"/>
            <person name="Walter F."/>
            <person name="Albersmeier A."/>
            <person name="Kalinowski J."/>
            <person name="Ruckert C."/>
        </authorList>
    </citation>
    <scope>NUCLEOTIDE SEQUENCE [LARGE SCALE GENOMIC DNA]</scope>
    <source>
        <strain evidence="5 6">CGMCC 1.12925</strain>
    </source>
</reference>
<comment type="caution">
    <text evidence="5">The sequence shown here is derived from an EMBL/GenBank/DDBJ whole genome shotgun (WGS) entry which is preliminary data.</text>
</comment>
<dbReference type="PANTHER" id="PTHR32183:SF6">
    <property type="entry name" value="CYSTEINE SULFINATE DESULFINASE_CYSTEINE DESULFURASE AND RELATED ENZYMES"/>
    <property type="match status" value="1"/>
</dbReference>